<gene>
    <name evidence="2" type="ORF">Pmar_PMAR023065</name>
</gene>
<name>C5LGN5_PERM5</name>
<organism evidence="3">
    <name type="scientific">Perkinsus marinus (strain ATCC 50983 / TXsc)</name>
    <dbReference type="NCBI Taxonomy" id="423536"/>
    <lineage>
        <taxon>Eukaryota</taxon>
        <taxon>Sar</taxon>
        <taxon>Alveolata</taxon>
        <taxon>Perkinsozoa</taxon>
        <taxon>Perkinsea</taxon>
        <taxon>Perkinsida</taxon>
        <taxon>Perkinsidae</taxon>
        <taxon>Perkinsus</taxon>
    </lineage>
</organism>
<keyword evidence="3" id="KW-1185">Reference proteome</keyword>
<evidence type="ECO:0000313" key="3">
    <source>
        <dbReference type="Proteomes" id="UP000007800"/>
    </source>
</evidence>
<evidence type="ECO:0000313" key="2">
    <source>
        <dbReference type="EMBL" id="EER04080.1"/>
    </source>
</evidence>
<dbReference type="RefSeq" id="XP_002772264.1">
    <property type="nucleotide sequence ID" value="XM_002772218.1"/>
</dbReference>
<dbReference type="Proteomes" id="UP000007800">
    <property type="component" value="Unassembled WGS sequence"/>
</dbReference>
<reference evidence="2 3" key="1">
    <citation type="submission" date="2008-07" db="EMBL/GenBank/DDBJ databases">
        <authorList>
            <person name="El-Sayed N."/>
            <person name="Caler E."/>
            <person name="Inman J."/>
            <person name="Amedeo P."/>
            <person name="Hass B."/>
            <person name="Wortman J."/>
        </authorList>
    </citation>
    <scope>NUCLEOTIDE SEQUENCE [LARGE SCALE GENOMIC DNA]</scope>
    <source>
        <strain evidence="3">ATCC 50983 / TXsc</strain>
    </source>
</reference>
<dbReference type="OrthoDB" id="416331at2759"/>
<sequence>MTSASPRHEEGEEEEEKSNCMNVSAFWSSIADWVGGMCVEQREVGVKNRYYFDESSKTWELRGGETDEDRRANLAIQTGAQGELPGERPAWRTGELSSDEKLMAPPPTDVPACTRQFNQTPLKKTPADDFLQHPVYAPKTFAVRENLADPRPVHDLPPKPKPTVYSSPFGEVL</sequence>
<accession>C5LGN5</accession>
<dbReference type="GeneID" id="9045166"/>
<feature type="compositionally biased region" description="Basic and acidic residues" evidence="1">
    <location>
        <begin position="1"/>
        <end position="10"/>
    </location>
</feature>
<evidence type="ECO:0000256" key="1">
    <source>
        <dbReference type="SAM" id="MobiDB-lite"/>
    </source>
</evidence>
<proteinExistence type="predicted"/>
<dbReference type="EMBL" id="GG681874">
    <property type="protein sequence ID" value="EER04080.1"/>
    <property type="molecule type" value="Genomic_DNA"/>
</dbReference>
<dbReference type="InParanoid" id="C5LGN5"/>
<dbReference type="OMA" id="DEFLEHP"/>
<protein>
    <submittedName>
        <fullName evidence="2">Uncharacterized protein</fullName>
    </submittedName>
</protein>
<dbReference type="AlphaFoldDB" id="C5LGN5"/>
<feature type="region of interest" description="Disordered" evidence="1">
    <location>
        <begin position="146"/>
        <end position="173"/>
    </location>
</feature>
<feature type="compositionally biased region" description="Basic and acidic residues" evidence="1">
    <location>
        <begin position="146"/>
        <end position="158"/>
    </location>
</feature>
<feature type="region of interest" description="Disordered" evidence="1">
    <location>
        <begin position="1"/>
        <end position="20"/>
    </location>
</feature>